<proteinExistence type="predicted"/>
<dbReference type="RefSeq" id="WP_069918078.1">
    <property type="nucleotide sequence ID" value="NZ_CM007204.1"/>
</dbReference>
<accession>A0A1E5NXG4</accession>
<organism evidence="1 2">
    <name type="scientific">Streptomyces subrutilus</name>
    <dbReference type="NCBI Taxonomy" id="36818"/>
    <lineage>
        <taxon>Bacteria</taxon>
        <taxon>Bacillati</taxon>
        <taxon>Actinomycetota</taxon>
        <taxon>Actinomycetes</taxon>
        <taxon>Kitasatosporales</taxon>
        <taxon>Streptomycetaceae</taxon>
        <taxon>Streptomyces</taxon>
    </lineage>
</organism>
<name>A0A1E5NXG4_9ACTN</name>
<dbReference type="SUPFAM" id="SSF46785">
    <property type="entry name" value="Winged helix' DNA-binding domain"/>
    <property type="match status" value="1"/>
</dbReference>
<dbReference type="OrthoDB" id="4175486at2"/>
<comment type="caution">
    <text evidence="1">The sequence shown here is derived from an EMBL/GenBank/DDBJ whole genome shotgun (WGS) entry which is preliminary data.</text>
</comment>
<geneLocation type="plasmid" evidence="2">
    <name>pacmp2</name>
</geneLocation>
<reference evidence="1 2" key="1">
    <citation type="submission" date="2016-08" db="EMBL/GenBank/DDBJ databases">
        <title>The complete genome of Streptomyces subrutilus 10-1-1.</title>
        <authorList>
            <person name="Chen X."/>
        </authorList>
    </citation>
    <scope>NUCLEOTIDE SEQUENCE [LARGE SCALE GENOMIC DNA]</scope>
    <source>
        <strain evidence="1 2">10-1-1</strain>
        <plasmid evidence="2">pacmp2</plasmid>
    </source>
</reference>
<evidence type="ECO:0008006" key="3">
    <source>
        <dbReference type="Google" id="ProtNLM"/>
    </source>
</evidence>
<dbReference type="Proteomes" id="UP000095705">
    <property type="component" value="Plasmid pACMP2"/>
</dbReference>
<sequence>MVPVEVVVREVRVPNGKNWRLTDRDVELLTWIGRWYGVTSAQVTREFMKRGVHPSAQVTYRRLRGLVAMGFLDTAQLAGRRSRVFWLTRSGMELANVPGSPGAPNIKEYHHDLAVIDLAHHIVERRPDDKLVSEREIRARDTPNQYESHEPTWSVTTGVNEKGRRYPDLVAVDSQGRAWAHELERTRKPRPRLIRNMLLYVNAEHISFAVYWAFPELLKNVEQAAEEANKTSIELARGKKIAVRVWNPEEQGTR</sequence>
<evidence type="ECO:0000313" key="2">
    <source>
        <dbReference type="Proteomes" id="UP000095705"/>
    </source>
</evidence>
<dbReference type="EMBL" id="MEHK01000006">
    <property type="protein sequence ID" value="OEJ20929.1"/>
    <property type="molecule type" value="Genomic_DNA"/>
</dbReference>
<keyword evidence="1" id="KW-0614">Plasmid</keyword>
<dbReference type="AlphaFoldDB" id="A0A1E5NXG4"/>
<gene>
    <name evidence="1" type="ORF">BGK67_35430</name>
</gene>
<protein>
    <recommendedName>
        <fullName evidence="3">Replication-relaxation</fullName>
    </recommendedName>
</protein>
<dbReference type="InterPro" id="IPR036390">
    <property type="entry name" value="WH_DNA-bd_sf"/>
</dbReference>
<evidence type="ECO:0000313" key="1">
    <source>
        <dbReference type="EMBL" id="OEJ20929.1"/>
    </source>
</evidence>
<keyword evidence="2" id="KW-1185">Reference proteome</keyword>